<dbReference type="Proteomes" id="UP000676169">
    <property type="component" value="Chromosome"/>
</dbReference>
<protein>
    <submittedName>
        <fullName evidence="3">TlpA family protein disulfide reductase</fullName>
    </submittedName>
</protein>
<dbReference type="PROSITE" id="PS51352">
    <property type="entry name" value="THIOREDOXIN_2"/>
    <property type="match status" value="1"/>
</dbReference>
<evidence type="ECO:0000256" key="1">
    <source>
        <dbReference type="SAM" id="SignalP"/>
    </source>
</evidence>
<evidence type="ECO:0000259" key="2">
    <source>
        <dbReference type="PROSITE" id="PS51352"/>
    </source>
</evidence>
<name>A0A975IZW7_9BACT</name>
<keyword evidence="4" id="KW-1185">Reference proteome</keyword>
<dbReference type="GO" id="GO:0016491">
    <property type="term" value="F:oxidoreductase activity"/>
    <property type="evidence" value="ECO:0007669"/>
    <property type="project" value="InterPro"/>
</dbReference>
<dbReference type="PANTHER" id="PTHR42852">
    <property type="entry name" value="THIOL:DISULFIDE INTERCHANGE PROTEIN DSBE"/>
    <property type="match status" value="1"/>
</dbReference>
<keyword evidence="1" id="KW-0732">Signal</keyword>
<dbReference type="InterPro" id="IPR036249">
    <property type="entry name" value="Thioredoxin-like_sf"/>
</dbReference>
<evidence type="ECO:0000313" key="3">
    <source>
        <dbReference type="EMBL" id="QUE50535.1"/>
    </source>
</evidence>
<gene>
    <name evidence="3" type="ORF">KBB96_16930</name>
</gene>
<reference evidence="3" key="1">
    <citation type="submission" date="2021-04" db="EMBL/GenBank/DDBJ databases">
        <title>Luteolibacter sp. 32A isolated from the skin of an Anderson's salamander (Ambystoma andersonii).</title>
        <authorList>
            <person name="Spergser J."/>
            <person name="Busse H.-J."/>
        </authorList>
    </citation>
    <scope>NUCLEOTIDE SEQUENCE</scope>
    <source>
        <strain evidence="3">32A</strain>
    </source>
</reference>
<sequence length="173" mass="18461">MKKALFVCALLALPGLGLAKDKKEETAVPSASVDQVRWGTPANEAAFDKDQLKGKVVVVEQWGVHCAPCIASLPNLAKMAKTYEKSGLVIVGLESQNGSKEEITKLINDARVKYPIQSGGSVPVSSSGIPHALVFGADGKLTWHGNPHDEDFEKEVKKALREAKAGAKTESKL</sequence>
<proteinExistence type="predicted"/>
<dbReference type="EMBL" id="CP073100">
    <property type="protein sequence ID" value="QUE50535.1"/>
    <property type="molecule type" value="Genomic_DNA"/>
</dbReference>
<dbReference type="InterPro" id="IPR013766">
    <property type="entry name" value="Thioredoxin_domain"/>
</dbReference>
<feature type="domain" description="Thioredoxin" evidence="2">
    <location>
        <begin position="17"/>
        <end position="161"/>
    </location>
</feature>
<evidence type="ECO:0000313" key="4">
    <source>
        <dbReference type="Proteomes" id="UP000676169"/>
    </source>
</evidence>
<dbReference type="Gene3D" id="3.40.30.10">
    <property type="entry name" value="Glutaredoxin"/>
    <property type="match status" value="1"/>
</dbReference>
<dbReference type="Pfam" id="PF08534">
    <property type="entry name" value="Redoxin"/>
    <property type="match status" value="1"/>
</dbReference>
<accession>A0A975IZW7</accession>
<dbReference type="AlphaFoldDB" id="A0A975IZW7"/>
<organism evidence="3 4">
    <name type="scientific">Luteolibacter ambystomatis</name>
    <dbReference type="NCBI Taxonomy" id="2824561"/>
    <lineage>
        <taxon>Bacteria</taxon>
        <taxon>Pseudomonadati</taxon>
        <taxon>Verrucomicrobiota</taxon>
        <taxon>Verrucomicrobiia</taxon>
        <taxon>Verrucomicrobiales</taxon>
        <taxon>Verrucomicrobiaceae</taxon>
        <taxon>Luteolibacter</taxon>
    </lineage>
</organism>
<dbReference type="InterPro" id="IPR013740">
    <property type="entry name" value="Redoxin"/>
</dbReference>
<dbReference type="PANTHER" id="PTHR42852:SF13">
    <property type="entry name" value="PROTEIN DIPZ"/>
    <property type="match status" value="1"/>
</dbReference>
<dbReference type="InterPro" id="IPR050553">
    <property type="entry name" value="Thioredoxin_ResA/DsbE_sf"/>
</dbReference>
<dbReference type="KEGG" id="lamb:KBB96_16930"/>
<dbReference type="RefSeq" id="WP_211630675.1">
    <property type="nucleotide sequence ID" value="NZ_CP073100.1"/>
</dbReference>
<dbReference type="CDD" id="cd02966">
    <property type="entry name" value="TlpA_like_family"/>
    <property type="match status" value="1"/>
</dbReference>
<dbReference type="SUPFAM" id="SSF52833">
    <property type="entry name" value="Thioredoxin-like"/>
    <property type="match status" value="1"/>
</dbReference>
<feature type="chain" id="PRO_5038122587" evidence="1">
    <location>
        <begin position="20"/>
        <end position="173"/>
    </location>
</feature>
<feature type="signal peptide" evidence="1">
    <location>
        <begin position="1"/>
        <end position="19"/>
    </location>
</feature>